<dbReference type="Pfam" id="PF00128">
    <property type="entry name" value="Alpha-amylase"/>
    <property type="match status" value="1"/>
</dbReference>
<keyword evidence="5" id="KW-1185">Reference proteome</keyword>
<dbReference type="PANTHER" id="PTHR10357:SF210">
    <property type="entry name" value="MALTODEXTRIN GLUCOSIDASE"/>
    <property type="match status" value="1"/>
</dbReference>
<accession>A0ABS6TB12</accession>
<sequence length="610" mass="71345">MVNIYYNAWQEKYKQPFGAIPIKQTVHFNINVSDFAKAKVYLVIREEDSAKGAETFMMNQLEEDLFHFCYRLGEQAGLYFYYFKIDLINENNQVSTYYCSYGEDGGAGKIYDSKNQMPEYQLTCYETAEIAPDWYQQAVFYQIFPDRFNNGNENGQVNAPKKNSFIYGTKEDTPMYIRNEKNEILRWDFYGGNLKGIQAKIPYLLELGINALYLNPIFEATSNHRYDTNDYFKIDPMLGTEKDFVELLDALHQVGIHIILDGVFSHVGRNSRYFNQAGIYGEEVGASRNQQSPYYSWFQFTKYPDEYRSWWGVADLPEVNKENPSFQSFIYGPKGVIDKWTALGVDGWRLDVADELTDDFIGGIRQRLNTFKNKILIGEVWEDASNKIAYEKRRKYLFGNHLQSVMNYPLRQQILDILTMQKKMSQITKEMVEIQANYPKDFYYNQLNNLGTHDTERIFTMLNQSEDDLDVAWGLLFMMPGIPCVYYGDEAGVTGGTDPDNRKYFPWNHVNPTIYQDCHKWIKRRKTHSSLMNGEFYPFYTETEDVFGVLRFNQEEYSAYIVNRGENDKVLRLADLINPRQFNGNLSILEKLFSEKVIEGHANLFLSIRI</sequence>
<evidence type="ECO:0000256" key="1">
    <source>
        <dbReference type="ARBA" id="ARBA00022801"/>
    </source>
</evidence>
<protein>
    <submittedName>
        <fullName evidence="4">Glycoside hydrolase family 13 protein</fullName>
    </submittedName>
</protein>
<keyword evidence="2" id="KW-0326">Glycosidase</keyword>
<evidence type="ECO:0000313" key="4">
    <source>
        <dbReference type="EMBL" id="MBV7390075.1"/>
    </source>
</evidence>
<organism evidence="4 5">
    <name type="scientific">Enterococcus alishanensis</name>
    <dbReference type="NCBI Taxonomy" id="1303817"/>
    <lineage>
        <taxon>Bacteria</taxon>
        <taxon>Bacillati</taxon>
        <taxon>Bacillota</taxon>
        <taxon>Bacilli</taxon>
        <taxon>Lactobacillales</taxon>
        <taxon>Enterococcaceae</taxon>
        <taxon>Enterococcus</taxon>
    </lineage>
</organism>
<name>A0ABS6TB12_9ENTE</name>
<evidence type="ECO:0000259" key="3">
    <source>
        <dbReference type="SMART" id="SM00642"/>
    </source>
</evidence>
<comment type="caution">
    <text evidence="4">The sequence shown here is derived from an EMBL/GenBank/DDBJ whole genome shotgun (WGS) entry which is preliminary data.</text>
</comment>
<gene>
    <name evidence="4" type="ORF">KUA55_05230</name>
</gene>
<keyword evidence="1 4" id="KW-0378">Hydrolase</keyword>
<reference evidence="4 5" key="1">
    <citation type="submission" date="2021-06" db="EMBL/GenBank/DDBJ databases">
        <title>Enterococcus alishanensis sp. nov., a novel lactic acid bacterium isolated from fresh coffee beans.</title>
        <authorList>
            <person name="Chen Y.-S."/>
        </authorList>
    </citation>
    <scope>NUCLEOTIDE SEQUENCE [LARGE SCALE GENOMIC DNA]</scope>
    <source>
        <strain evidence="4 5">ALS3</strain>
    </source>
</reference>
<evidence type="ECO:0000313" key="5">
    <source>
        <dbReference type="Proteomes" id="UP000774130"/>
    </source>
</evidence>
<dbReference type="RefSeq" id="WP_218325128.1">
    <property type="nucleotide sequence ID" value="NZ_JAHUZB010000002.1"/>
</dbReference>
<feature type="domain" description="Glycosyl hydrolase family 13 catalytic" evidence="3">
    <location>
        <begin position="142"/>
        <end position="528"/>
    </location>
</feature>
<dbReference type="SMART" id="SM00642">
    <property type="entry name" value="Aamy"/>
    <property type="match status" value="1"/>
</dbReference>
<dbReference type="Proteomes" id="UP000774130">
    <property type="component" value="Unassembled WGS sequence"/>
</dbReference>
<proteinExistence type="predicted"/>
<evidence type="ECO:0000256" key="2">
    <source>
        <dbReference type="ARBA" id="ARBA00023295"/>
    </source>
</evidence>
<dbReference type="EMBL" id="JAHUZB010000002">
    <property type="protein sequence ID" value="MBV7390075.1"/>
    <property type="molecule type" value="Genomic_DNA"/>
</dbReference>
<dbReference type="GO" id="GO:0016787">
    <property type="term" value="F:hydrolase activity"/>
    <property type="evidence" value="ECO:0007669"/>
    <property type="project" value="UniProtKB-KW"/>
</dbReference>
<dbReference type="PANTHER" id="PTHR10357">
    <property type="entry name" value="ALPHA-AMYLASE FAMILY MEMBER"/>
    <property type="match status" value="1"/>
</dbReference>
<dbReference type="CDD" id="cd11338">
    <property type="entry name" value="AmyAc_CMD"/>
    <property type="match status" value="1"/>
</dbReference>
<dbReference type="InterPro" id="IPR006047">
    <property type="entry name" value="GH13_cat_dom"/>
</dbReference>